<dbReference type="PANTHER" id="PTHR24148:SF77">
    <property type="entry name" value="HETEROKARYON INCOMPATIBILITY DOMAIN-CONTAINING PROTEIN"/>
    <property type="match status" value="1"/>
</dbReference>
<dbReference type="AlphaFoldDB" id="A0A9W9CC98"/>
<keyword evidence="5" id="KW-1185">Reference proteome</keyword>
<accession>A0A9W9CC98</accession>
<evidence type="ECO:0000313" key="4">
    <source>
        <dbReference type="EMBL" id="KAJ4354549.1"/>
    </source>
</evidence>
<feature type="transmembrane region" description="Helical" evidence="2">
    <location>
        <begin position="143"/>
        <end position="161"/>
    </location>
</feature>
<dbReference type="RefSeq" id="XP_056072323.1">
    <property type="nucleotide sequence ID" value="XM_056215056.1"/>
</dbReference>
<keyword evidence="2" id="KW-1133">Transmembrane helix</keyword>
<dbReference type="InterPro" id="IPR052895">
    <property type="entry name" value="HetReg/Transcr_Mod"/>
</dbReference>
<dbReference type="GeneID" id="80909816"/>
<dbReference type="PANTHER" id="PTHR24148">
    <property type="entry name" value="ANKYRIN REPEAT DOMAIN-CONTAINING PROTEIN 39 HOMOLOG-RELATED"/>
    <property type="match status" value="1"/>
</dbReference>
<dbReference type="Pfam" id="PF06985">
    <property type="entry name" value="HET"/>
    <property type="match status" value="1"/>
</dbReference>
<organism evidence="4 5">
    <name type="scientific">Didymosphaeria variabile</name>
    <dbReference type="NCBI Taxonomy" id="1932322"/>
    <lineage>
        <taxon>Eukaryota</taxon>
        <taxon>Fungi</taxon>
        <taxon>Dikarya</taxon>
        <taxon>Ascomycota</taxon>
        <taxon>Pezizomycotina</taxon>
        <taxon>Dothideomycetes</taxon>
        <taxon>Pleosporomycetidae</taxon>
        <taxon>Pleosporales</taxon>
        <taxon>Massarineae</taxon>
        <taxon>Didymosphaeriaceae</taxon>
        <taxon>Didymosphaeria</taxon>
    </lineage>
</organism>
<dbReference type="Pfam" id="PF26639">
    <property type="entry name" value="Het-6_barrel"/>
    <property type="match status" value="1"/>
</dbReference>
<feature type="region of interest" description="Disordered" evidence="1">
    <location>
        <begin position="175"/>
        <end position="205"/>
    </location>
</feature>
<evidence type="ECO:0000256" key="1">
    <source>
        <dbReference type="SAM" id="MobiDB-lite"/>
    </source>
</evidence>
<comment type="caution">
    <text evidence="4">The sequence shown here is derived from an EMBL/GenBank/DDBJ whole genome shotgun (WGS) entry which is preliminary data.</text>
</comment>
<protein>
    <recommendedName>
        <fullName evidence="3">Heterokaryon incompatibility domain-containing protein</fullName>
    </recommendedName>
</protein>
<keyword evidence="2" id="KW-0812">Transmembrane</keyword>
<reference evidence="4" key="1">
    <citation type="submission" date="2022-10" db="EMBL/GenBank/DDBJ databases">
        <title>Tapping the CABI collections for fungal endophytes: first genome assemblies for Collariella, Neodidymelliopsis, Ascochyta clinopodiicola, Didymella pomorum, Didymosphaeria variabile, Neocosmospora piperis and Neocucurbitaria cava.</title>
        <authorList>
            <person name="Hill R."/>
        </authorList>
    </citation>
    <scope>NUCLEOTIDE SEQUENCE</scope>
    <source>
        <strain evidence="4">IMI 356815</strain>
    </source>
</reference>
<dbReference type="InterPro" id="IPR010730">
    <property type="entry name" value="HET"/>
</dbReference>
<name>A0A9W9CC98_9PLEO</name>
<dbReference type="OrthoDB" id="4424523at2759"/>
<sequence>MGEDMVSTRRLLEQDPNAKWGFIVYRCTYERDDQWARFLQYLNTRTRLRLEEQGNGDLFERIDWQVQEDRESFDHAGPRALRRHFTEEVLPTLPNPSTSRHHAFVAVYQLTLHRTLTKAPPAEEFDAYGMGFVTLVSRHENEAIVLAYLALGVLVAVIWTGRARVFRDEEQPLLRPSSPNDTIVNPEDHLLRPQLPSEDSSSSTIYSLSQDLDPQKYEIRILRLHAGVPGCKLEASLQIESLGPDIKPSPYEALSYVWAEIPGEAEIRVDGIQHKITRNLGQALEQFRYSDRDRLLWVDAICINQNHSIERGHQVRLMGTVYARASGVLIWLGAETHDSAQAMRDLETLSEDKHFRQLSFFGSVDDASGDWVPAPTERINPLENLMKRTYWSRVWVVQEIVRSRNATLICGSSSISWDTCLKVRDNWPKHSRTCCNAECTVIDPRMRRVMNWLNSSWKKYSSNNSDLLSTLNQTRALAASDPHDKIFGALGLVDDDPSLLDPDYDSPYTVVFTEWTSHIFKTTQTLDSLLHTNFLLRSPDIPSWVPDWSQYNPKVRFQAERLEHHRHVYNSFNSGGSSGLGSRYFSNGKLLRLGCVHLGTVSSIGQRLVYDREENLTDDQNQIGAIKKWNEVLNTWAHVAGLPDAGVATYPAGNTYKDAYWRTLISDHITEVGTYLGTRISANDYHRYESWRQWFSELVQQPDERKTAFYKDCLGENRDHDRFDWTIMNMNYGRRMFRINNGMIGMGSADMLQGDRVVILCGGRTPFLVRPVDPESASKGQAHQIIGYAYVHGIMHGEAAPANDEGWDIISFV</sequence>
<keyword evidence="2" id="KW-0472">Membrane</keyword>
<proteinExistence type="predicted"/>
<dbReference type="Proteomes" id="UP001140513">
    <property type="component" value="Unassembled WGS sequence"/>
</dbReference>
<dbReference type="EMBL" id="JAPEUX010000004">
    <property type="protein sequence ID" value="KAJ4354549.1"/>
    <property type="molecule type" value="Genomic_DNA"/>
</dbReference>
<evidence type="ECO:0000259" key="3">
    <source>
        <dbReference type="Pfam" id="PF06985"/>
    </source>
</evidence>
<gene>
    <name evidence="4" type="ORF">N0V89_006286</name>
</gene>
<feature type="domain" description="Heterokaryon incompatibility" evidence="3">
    <location>
        <begin position="251"/>
        <end position="399"/>
    </location>
</feature>
<evidence type="ECO:0000313" key="5">
    <source>
        <dbReference type="Proteomes" id="UP001140513"/>
    </source>
</evidence>
<evidence type="ECO:0000256" key="2">
    <source>
        <dbReference type="SAM" id="Phobius"/>
    </source>
</evidence>